<proteinExistence type="predicted"/>
<protein>
    <recommendedName>
        <fullName evidence="3">Secreted protein</fullName>
    </recommendedName>
</protein>
<evidence type="ECO:0000313" key="1">
    <source>
        <dbReference type="EMBL" id="MFC5242502.1"/>
    </source>
</evidence>
<sequence length="86" mass="9896">MYLSLLRGLVTVTHARTRHADKPDHGLELAPASCRELLVTLRITAPPTPRCDIEHVLHWSAWRRHHQHQATRAHRRWNNITAAATT</sequence>
<accession>A0ABW0DWR0</accession>
<name>A0ABW0DWR0_9ACTN</name>
<evidence type="ECO:0000313" key="2">
    <source>
        <dbReference type="Proteomes" id="UP001596035"/>
    </source>
</evidence>
<evidence type="ECO:0008006" key="3">
    <source>
        <dbReference type="Google" id="ProtNLM"/>
    </source>
</evidence>
<gene>
    <name evidence="1" type="ORF">ACFPWV_21725</name>
</gene>
<keyword evidence="2" id="KW-1185">Reference proteome</keyword>
<dbReference type="EMBL" id="JBHSKN010000019">
    <property type="protein sequence ID" value="MFC5242502.1"/>
    <property type="molecule type" value="Genomic_DNA"/>
</dbReference>
<reference evidence="2" key="1">
    <citation type="journal article" date="2019" name="Int. J. Syst. Evol. Microbiol.">
        <title>The Global Catalogue of Microorganisms (GCM) 10K type strain sequencing project: providing services to taxonomists for standard genome sequencing and annotation.</title>
        <authorList>
            <consortium name="The Broad Institute Genomics Platform"/>
            <consortium name="The Broad Institute Genome Sequencing Center for Infectious Disease"/>
            <person name="Wu L."/>
            <person name="Ma J."/>
        </authorList>
    </citation>
    <scope>NUCLEOTIDE SEQUENCE [LARGE SCALE GENOMIC DNA]</scope>
    <source>
        <strain evidence="2">CGMCC 4.7131</strain>
    </source>
</reference>
<dbReference type="RefSeq" id="WP_344564773.1">
    <property type="nucleotide sequence ID" value="NZ_BAAATG010000034.1"/>
</dbReference>
<organism evidence="1 2">
    <name type="scientific">Streptomyces atrovirens</name>
    <dbReference type="NCBI Taxonomy" id="285556"/>
    <lineage>
        <taxon>Bacteria</taxon>
        <taxon>Bacillati</taxon>
        <taxon>Actinomycetota</taxon>
        <taxon>Actinomycetes</taxon>
        <taxon>Kitasatosporales</taxon>
        <taxon>Streptomycetaceae</taxon>
        <taxon>Streptomyces</taxon>
    </lineage>
</organism>
<comment type="caution">
    <text evidence="1">The sequence shown here is derived from an EMBL/GenBank/DDBJ whole genome shotgun (WGS) entry which is preliminary data.</text>
</comment>
<dbReference type="Proteomes" id="UP001596035">
    <property type="component" value="Unassembled WGS sequence"/>
</dbReference>